<evidence type="ECO:0000313" key="8">
    <source>
        <dbReference type="EMBL" id="TZE81025.1"/>
    </source>
</evidence>
<feature type="domain" description="Cytochrome C biogenesis protein transmembrane" evidence="7">
    <location>
        <begin position="43"/>
        <end position="239"/>
    </location>
</feature>
<evidence type="ECO:0000259" key="7">
    <source>
        <dbReference type="Pfam" id="PF02683"/>
    </source>
</evidence>
<keyword evidence="3 6" id="KW-0812">Transmembrane</keyword>
<keyword evidence="4 6" id="KW-1133">Transmembrane helix</keyword>
<dbReference type="InterPro" id="IPR003834">
    <property type="entry name" value="Cyt_c_assmbl_TM_dom"/>
</dbReference>
<dbReference type="GO" id="GO:0016020">
    <property type="term" value="C:membrane"/>
    <property type="evidence" value="ECO:0007669"/>
    <property type="project" value="UniProtKB-SubCell"/>
</dbReference>
<feature type="transmembrane region" description="Helical" evidence="6">
    <location>
        <begin position="43"/>
        <end position="67"/>
    </location>
</feature>
<sequence>MLHIILQRVFTLKSMIFCIWLILCYTKNRNPIGEGVFMREVSVIASFTAGLFSFFSPCIVPLLPGYVSYVACGEKKRRLWGLVSFVLGFSMVFVLFGASATLIGGFLRGNMFLFRKIGGAVVILFGIYQTGLVQSYFLSREYKAFKPGENTGLVSSFLLGISFAAGWTPCMSPILGSILVYAGMSDTAWTGMWLLGIYSLGLAMPFISLGLAVDRFFEFSKSINRYLPYIKITGGVILIIFGTLIYTGLITRVSSYFL</sequence>
<comment type="caution">
    <text evidence="8">The sequence shown here is derived from an EMBL/GenBank/DDBJ whole genome shotgun (WGS) entry which is preliminary data.</text>
</comment>
<evidence type="ECO:0000256" key="3">
    <source>
        <dbReference type="ARBA" id="ARBA00022692"/>
    </source>
</evidence>
<gene>
    <name evidence="8" type="ORF">FWJ32_11015</name>
</gene>
<evidence type="ECO:0000256" key="4">
    <source>
        <dbReference type="ARBA" id="ARBA00022989"/>
    </source>
</evidence>
<comment type="subcellular location">
    <subcellularLocation>
        <location evidence="1">Membrane</location>
        <topology evidence="1">Multi-pass membrane protein</topology>
    </subcellularLocation>
</comment>
<feature type="transmembrane region" description="Helical" evidence="6">
    <location>
        <begin position="5"/>
        <end position="23"/>
    </location>
</feature>
<dbReference type="PANTHER" id="PTHR31272:SF4">
    <property type="entry name" value="CYTOCHROME C-TYPE BIOGENESIS PROTEIN HI_1454-RELATED"/>
    <property type="match status" value="1"/>
</dbReference>
<dbReference type="EMBL" id="VTPS01000019">
    <property type="protein sequence ID" value="TZE81025.1"/>
    <property type="molecule type" value="Genomic_DNA"/>
</dbReference>
<evidence type="ECO:0000256" key="2">
    <source>
        <dbReference type="ARBA" id="ARBA00006143"/>
    </source>
</evidence>
<dbReference type="AlphaFoldDB" id="A0A5D8Q8C9"/>
<protein>
    <submittedName>
        <fullName evidence="8">Cytochrome c biogenesis protein CcdA</fullName>
    </submittedName>
</protein>
<feature type="transmembrane region" description="Helical" evidence="6">
    <location>
        <begin position="157"/>
        <end position="181"/>
    </location>
</feature>
<name>A0A5D8Q8C9_9THEO</name>
<feature type="transmembrane region" description="Helical" evidence="6">
    <location>
        <begin position="79"/>
        <end position="105"/>
    </location>
</feature>
<dbReference type="InterPro" id="IPR051790">
    <property type="entry name" value="Cytochrome_c-biogenesis_DsbD"/>
</dbReference>
<organism evidence="8 9">
    <name type="scientific">Calorimonas adulescens</name>
    <dbReference type="NCBI Taxonomy" id="2606906"/>
    <lineage>
        <taxon>Bacteria</taxon>
        <taxon>Bacillati</taxon>
        <taxon>Bacillota</taxon>
        <taxon>Clostridia</taxon>
        <taxon>Thermoanaerobacterales</taxon>
        <taxon>Thermoanaerobacteraceae</taxon>
        <taxon>Calorimonas</taxon>
    </lineage>
</organism>
<feature type="transmembrane region" description="Helical" evidence="6">
    <location>
        <begin position="193"/>
        <end position="217"/>
    </location>
</feature>
<evidence type="ECO:0000256" key="6">
    <source>
        <dbReference type="SAM" id="Phobius"/>
    </source>
</evidence>
<proteinExistence type="inferred from homology"/>
<evidence type="ECO:0000256" key="1">
    <source>
        <dbReference type="ARBA" id="ARBA00004141"/>
    </source>
</evidence>
<dbReference type="GO" id="GO:0017004">
    <property type="term" value="P:cytochrome complex assembly"/>
    <property type="evidence" value="ECO:0007669"/>
    <property type="project" value="InterPro"/>
</dbReference>
<evidence type="ECO:0000256" key="5">
    <source>
        <dbReference type="ARBA" id="ARBA00023136"/>
    </source>
</evidence>
<reference evidence="8 9" key="1">
    <citation type="submission" date="2019-08" db="EMBL/GenBank/DDBJ databases">
        <title>Calorimonas adulescens gen. nov., sp. nov., an anaerobic thermophilic bacterium from Sakhalin hot spring.</title>
        <authorList>
            <person name="Khomyakova M.A."/>
            <person name="Merkel A.Y."/>
            <person name="Novikov A."/>
            <person name="Bonch-Osmolovskaya E.A."/>
            <person name="Slobodkin A.I."/>
        </authorList>
    </citation>
    <scope>NUCLEOTIDE SEQUENCE [LARGE SCALE GENOMIC DNA]</scope>
    <source>
        <strain evidence="8 9">A05MB</strain>
    </source>
</reference>
<dbReference type="PANTHER" id="PTHR31272">
    <property type="entry name" value="CYTOCHROME C-TYPE BIOGENESIS PROTEIN HI_1454-RELATED"/>
    <property type="match status" value="1"/>
</dbReference>
<accession>A0A5D8Q8C9</accession>
<feature type="transmembrane region" description="Helical" evidence="6">
    <location>
        <begin position="117"/>
        <end position="137"/>
    </location>
</feature>
<comment type="similarity">
    <text evidence="2">Belongs to the DsbD family.</text>
</comment>
<keyword evidence="9" id="KW-1185">Reference proteome</keyword>
<feature type="transmembrane region" description="Helical" evidence="6">
    <location>
        <begin position="229"/>
        <end position="249"/>
    </location>
</feature>
<evidence type="ECO:0000313" key="9">
    <source>
        <dbReference type="Proteomes" id="UP000322976"/>
    </source>
</evidence>
<dbReference type="Proteomes" id="UP000322976">
    <property type="component" value="Unassembled WGS sequence"/>
</dbReference>
<dbReference type="Pfam" id="PF02683">
    <property type="entry name" value="DsbD_TM"/>
    <property type="match status" value="1"/>
</dbReference>
<keyword evidence="5 6" id="KW-0472">Membrane</keyword>